<keyword evidence="16" id="KW-1185">Reference proteome</keyword>
<comment type="similarity">
    <text evidence="3">Belongs to the ABC transporter superfamily.</text>
</comment>
<proteinExistence type="inferred from homology"/>
<evidence type="ECO:0000256" key="10">
    <source>
        <dbReference type="ARBA" id="ARBA00023136"/>
    </source>
</evidence>
<dbReference type="SMART" id="SM00382">
    <property type="entry name" value="AAA"/>
    <property type="match status" value="1"/>
</dbReference>
<dbReference type="PANTHER" id="PTHR43297:SF2">
    <property type="entry name" value="DIPEPTIDE TRANSPORT ATP-BINDING PROTEIN DPPD"/>
    <property type="match status" value="1"/>
</dbReference>
<accession>A0ABW0ZUM9</accession>
<evidence type="ECO:0000256" key="11">
    <source>
        <dbReference type="RuleBase" id="RU363032"/>
    </source>
</evidence>
<dbReference type="Pfam" id="PF00528">
    <property type="entry name" value="BPD_transp_1"/>
    <property type="match status" value="1"/>
</dbReference>
<dbReference type="InterPro" id="IPR027417">
    <property type="entry name" value="P-loop_NTPase"/>
</dbReference>
<keyword evidence="5" id="KW-1003">Cell membrane</keyword>
<evidence type="ECO:0000256" key="7">
    <source>
        <dbReference type="ARBA" id="ARBA00022741"/>
    </source>
</evidence>
<dbReference type="CDD" id="cd06261">
    <property type="entry name" value="TM_PBP2"/>
    <property type="match status" value="1"/>
</dbReference>
<evidence type="ECO:0000256" key="8">
    <source>
        <dbReference type="ARBA" id="ARBA00022840"/>
    </source>
</evidence>
<dbReference type="CDD" id="cd03257">
    <property type="entry name" value="ABC_NikE_OppD_transporters"/>
    <property type="match status" value="1"/>
</dbReference>
<reference evidence="16" key="1">
    <citation type="journal article" date="2019" name="Int. J. Syst. Evol. Microbiol.">
        <title>The Global Catalogue of Microorganisms (GCM) 10K type strain sequencing project: providing services to taxonomists for standard genome sequencing and annotation.</title>
        <authorList>
            <consortium name="The Broad Institute Genomics Platform"/>
            <consortium name="The Broad Institute Genome Sequencing Center for Infectious Disease"/>
            <person name="Wu L."/>
            <person name="Ma J."/>
        </authorList>
    </citation>
    <scope>NUCLEOTIDE SEQUENCE [LARGE SCALE GENOMIC DNA]</scope>
    <source>
        <strain evidence="16">KCTC 42087</strain>
    </source>
</reference>
<dbReference type="PANTHER" id="PTHR43297">
    <property type="entry name" value="OLIGOPEPTIDE TRANSPORT ATP-BINDING PROTEIN APPD"/>
    <property type="match status" value="1"/>
</dbReference>
<dbReference type="PROSITE" id="PS50928">
    <property type="entry name" value="ABC_TM1"/>
    <property type="match status" value="1"/>
</dbReference>
<feature type="transmembrane region" description="Helical" evidence="11">
    <location>
        <begin position="111"/>
        <end position="131"/>
    </location>
</feature>
<dbReference type="Pfam" id="PF00005">
    <property type="entry name" value="ABC_tran"/>
    <property type="match status" value="1"/>
</dbReference>
<keyword evidence="6 11" id="KW-0812">Transmembrane</keyword>
<dbReference type="InterPro" id="IPR050388">
    <property type="entry name" value="ABC_Ni/Peptide_Import"/>
</dbReference>
<keyword evidence="7" id="KW-0547">Nucleotide-binding</keyword>
<dbReference type="SUPFAM" id="SSF52540">
    <property type="entry name" value="P-loop containing nucleoside triphosphate hydrolases"/>
    <property type="match status" value="1"/>
</dbReference>
<dbReference type="Gene3D" id="1.10.3720.10">
    <property type="entry name" value="MetI-like"/>
    <property type="match status" value="1"/>
</dbReference>
<feature type="transmembrane region" description="Helical" evidence="11">
    <location>
        <begin position="74"/>
        <end position="99"/>
    </location>
</feature>
<feature type="domain" description="ABC transporter" evidence="13">
    <location>
        <begin position="307"/>
        <end position="557"/>
    </location>
</feature>
<evidence type="ECO:0000313" key="15">
    <source>
        <dbReference type="EMBL" id="MFC5744615.1"/>
    </source>
</evidence>
<sequence length="640" mass="67760">MRPDRGRFGWGFRLAALWLVLVAGAALAADLLPLPHYDATLAGEPNAGPSPSHPFGTDALGRDMLSRVVHGARVSLGVGLGAVALGLLIGGPLGLLAGYRRGLADRVIMTANDILLAFPALVFALAVVAFAGAGVRNVLIVLGLLGAPAWVRLIRGATLTFAQREFVTAARALGARGGTVMRREIAPNVAPPAASYAFVIMAVVVVAEGSLAFLGLSVRPPTPTWGGMINEGRSTLDTSAHVVLVPSVVMFLTVLAFNLVGDRLQEVTGHRRSGLEPVRAGRRPARSALRDAPVQDDPVRDGPPPLLEAVDVRTAFPTPRGLVRAVDGVSFTLERGRTLAIVGESGSGKSMLIRSVLGLLPDAGVERSGRVRLAGRDLDGADPEEMRTVLGTRMATVFQDPMTALNPVRSIGAQVTEPLRVHLGMGRGEARARAEELLASVGIPEPRRVLRGHPHQLSGGMRQRITIAMALSCDPEVLFADEPTTALDVTVQKQIMALLHRQRDERDMAMVLVSHDLAVVADRADDVIVMYAGRVVERGPAAAVLGAPRMRYTEALLRAAPDLAAPAHTRLEVIDGRPPDLAAPPSGCRFHPRCPFARDRCAAEEPPLASDGTTGRAYACWYPADEPRTAQMEGSVPHGG</sequence>
<evidence type="ECO:0000259" key="14">
    <source>
        <dbReference type="PROSITE" id="PS50928"/>
    </source>
</evidence>
<dbReference type="InterPro" id="IPR003439">
    <property type="entry name" value="ABC_transporter-like_ATP-bd"/>
</dbReference>
<dbReference type="SUPFAM" id="SSF161098">
    <property type="entry name" value="MetI-like"/>
    <property type="match status" value="1"/>
</dbReference>
<keyword evidence="9 11" id="KW-1133">Transmembrane helix</keyword>
<evidence type="ECO:0000256" key="1">
    <source>
        <dbReference type="ARBA" id="ARBA00004141"/>
    </source>
</evidence>
<name>A0ABW0ZUM9_9ACTN</name>
<feature type="region of interest" description="Disordered" evidence="12">
    <location>
        <begin position="270"/>
        <end position="304"/>
    </location>
</feature>
<dbReference type="RefSeq" id="WP_378279931.1">
    <property type="nucleotide sequence ID" value="NZ_JBHSON010000003.1"/>
</dbReference>
<dbReference type="Gene3D" id="3.40.50.300">
    <property type="entry name" value="P-loop containing nucleotide triphosphate hydrolases"/>
    <property type="match status" value="1"/>
</dbReference>
<feature type="transmembrane region" description="Helical" evidence="11">
    <location>
        <begin position="238"/>
        <end position="261"/>
    </location>
</feature>
<evidence type="ECO:0000313" key="16">
    <source>
        <dbReference type="Proteomes" id="UP001596074"/>
    </source>
</evidence>
<dbReference type="InterPro" id="IPR035906">
    <property type="entry name" value="MetI-like_sf"/>
</dbReference>
<evidence type="ECO:0000256" key="3">
    <source>
        <dbReference type="ARBA" id="ARBA00005417"/>
    </source>
</evidence>
<dbReference type="EMBL" id="JBHSON010000003">
    <property type="protein sequence ID" value="MFC5744615.1"/>
    <property type="molecule type" value="Genomic_DNA"/>
</dbReference>
<dbReference type="PROSITE" id="PS00211">
    <property type="entry name" value="ABC_TRANSPORTER_1"/>
    <property type="match status" value="1"/>
</dbReference>
<dbReference type="NCBIfam" id="TIGR01727">
    <property type="entry name" value="oligo_HPY"/>
    <property type="match status" value="1"/>
</dbReference>
<evidence type="ECO:0000256" key="6">
    <source>
        <dbReference type="ARBA" id="ARBA00022692"/>
    </source>
</evidence>
<dbReference type="InterPro" id="IPR017871">
    <property type="entry name" value="ABC_transporter-like_CS"/>
</dbReference>
<organism evidence="15 16">
    <name type="scientific">Actinomadura rugatobispora</name>
    <dbReference type="NCBI Taxonomy" id="1994"/>
    <lineage>
        <taxon>Bacteria</taxon>
        <taxon>Bacillati</taxon>
        <taxon>Actinomycetota</taxon>
        <taxon>Actinomycetes</taxon>
        <taxon>Streptosporangiales</taxon>
        <taxon>Thermomonosporaceae</taxon>
        <taxon>Actinomadura</taxon>
    </lineage>
</organism>
<dbReference type="PROSITE" id="PS50893">
    <property type="entry name" value="ABC_TRANSPORTER_2"/>
    <property type="match status" value="1"/>
</dbReference>
<evidence type="ECO:0000256" key="4">
    <source>
        <dbReference type="ARBA" id="ARBA00022448"/>
    </source>
</evidence>
<dbReference type="Pfam" id="PF08352">
    <property type="entry name" value="oligo_HPY"/>
    <property type="match status" value="1"/>
</dbReference>
<keyword evidence="4 11" id="KW-0813">Transport</keyword>
<dbReference type="InterPro" id="IPR003593">
    <property type="entry name" value="AAA+_ATPase"/>
</dbReference>
<keyword evidence="8" id="KW-0067">ATP-binding</keyword>
<dbReference type="InterPro" id="IPR013563">
    <property type="entry name" value="Oligopep_ABC_C"/>
</dbReference>
<evidence type="ECO:0000259" key="13">
    <source>
        <dbReference type="PROSITE" id="PS50893"/>
    </source>
</evidence>
<dbReference type="Proteomes" id="UP001596074">
    <property type="component" value="Unassembled WGS sequence"/>
</dbReference>
<feature type="domain" description="ABC transmembrane type-1" evidence="14">
    <location>
        <begin position="72"/>
        <end position="261"/>
    </location>
</feature>
<comment type="similarity">
    <text evidence="11">Belongs to the binding-protein-dependent transport system permease family.</text>
</comment>
<evidence type="ECO:0000256" key="12">
    <source>
        <dbReference type="SAM" id="MobiDB-lite"/>
    </source>
</evidence>
<feature type="transmembrane region" description="Helical" evidence="11">
    <location>
        <begin position="193"/>
        <end position="218"/>
    </location>
</feature>
<evidence type="ECO:0000256" key="2">
    <source>
        <dbReference type="ARBA" id="ARBA00004202"/>
    </source>
</evidence>
<gene>
    <name evidence="15" type="ORF">ACFPZN_03185</name>
</gene>
<evidence type="ECO:0000256" key="5">
    <source>
        <dbReference type="ARBA" id="ARBA00022475"/>
    </source>
</evidence>
<keyword evidence="10 11" id="KW-0472">Membrane</keyword>
<protein>
    <submittedName>
        <fullName evidence="15">Dipeptide/oligopeptide/nickel ABC transporter permease/ATP-binding protein</fullName>
    </submittedName>
</protein>
<dbReference type="InterPro" id="IPR000515">
    <property type="entry name" value="MetI-like"/>
</dbReference>
<comment type="caution">
    <text evidence="15">The sequence shown here is derived from an EMBL/GenBank/DDBJ whole genome shotgun (WGS) entry which is preliminary data.</text>
</comment>
<comment type="subcellular location">
    <subcellularLocation>
        <location evidence="11">Cell membrane</location>
        <topology evidence="11">Multi-pass membrane protein</topology>
    </subcellularLocation>
    <subcellularLocation>
        <location evidence="2">Cell membrane</location>
        <topology evidence="2">Peripheral membrane protein</topology>
    </subcellularLocation>
    <subcellularLocation>
        <location evidence="1">Membrane</location>
        <topology evidence="1">Multi-pass membrane protein</topology>
    </subcellularLocation>
</comment>
<evidence type="ECO:0000256" key="9">
    <source>
        <dbReference type="ARBA" id="ARBA00022989"/>
    </source>
</evidence>